<name>A0A1C4XBA0_9ACTN</name>
<feature type="compositionally biased region" description="Gly residues" evidence="1">
    <location>
        <begin position="17"/>
        <end position="67"/>
    </location>
</feature>
<evidence type="ECO:0000256" key="1">
    <source>
        <dbReference type="SAM" id="MobiDB-lite"/>
    </source>
</evidence>
<dbReference type="EMBL" id="FMCW01000023">
    <property type="protein sequence ID" value="SCF05768.1"/>
    <property type="molecule type" value="Genomic_DNA"/>
</dbReference>
<evidence type="ECO:0000313" key="2">
    <source>
        <dbReference type="EMBL" id="SCF05768.1"/>
    </source>
</evidence>
<evidence type="ECO:0000313" key="3">
    <source>
        <dbReference type="Proteomes" id="UP000199375"/>
    </source>
</evidence>
<dbReference type="Proteomes" id="UP000199375">
    <property type="component" value="Unassembled WGS sequence"/>
</dbReference>
<organism evidence="2 3">
    <name type="scientific">Micromonospora haikouensis</name>
    <dbReference type="NCBI Taxonomy" id="686309"/>
    <lineage>
        <taxon>Bacteria</taxon>
        <taxon>Bacillati</taxon>
        <taxon>Actinomycetota</taxon>
        <taxon>Actinomycetes</taxon>
        <taxon>Micromonosporales</taxon>
        <taxon>Micromonosporaceae</taxon>
        <taxon>Micromonospora</taxon>
    </lineage>
</organism>
<proteinExistence type="predicted"/>
<feature type="compositionally biased region" description="Low complexity" evidence="1">
    <location>
        <begin position="171"/>
        <end position="193"/>
    </location>
</feature>
<feature type="compositionally biased region" description="Gly residues" evidence="1">
    <location>
        <begin position="415"/>
        <end position="433"/>
    </location>
</feature>
<accession>A0A1C4XBA0</accession>
<feature type="region of interest" description="Disordered" evidence="1">
    <location>
        <begin position="160"/>
        <end position="193"/>
    </location>
</feature>
<reference evidence="2 3" key="1">
    <citation type="submission" date="2016-06" db="EMBL/GenBank/DDBJ databases">
        <authorList>
            <person name="Kjaerup R.B."/>
            <person name="Dalgaard T.S."/>
            <person name="Juul-Madsen H.R."/>
        </authorList>
    </citation>
    <scope>NUCLEOTIDE SEQUENCE [LARGE SCALE GENOMIC DNA]</scope>
    <source>
        <strain evidence="2 3">DSM 45626</strain>
    </source>
</reference>
<feature type="region of interest" description="Disordered" evidence="1">
    <location>
        <begin position="511"/>
        <end position="548"/>
    </location>
</feature>
<feature type="region of interest" description="Disordered" evidence="1">
    <location>
        <begin position="323"/>
        <end position="481"/>
    </location>
</feature>
<dbReference type="AlphaFoldDB" id="A0A1C4XBA0"/>
<gene>
    <name evidence="2" type="ORF">GA0070558_123106</name>
</gene>
<sequence length="715" mass="74632">MDRAGATGPGNDPAGSGTTGWGGSTGRGGGRRCPGGRPGLGGGACGPRAGGSPGPGIRAGAGAGTGPRAGPDRRGLRAALLRRPGTHFTGARIRHRRPQLTRTRIHRRGPQLTRTRVGCRTAASRTGICRRTGFPGAWARDLRTGRRRRPAGGQWDRLLRRVDGRGGGPGPAHRGCRPGTGAVRRPGAPAAVTGPVARLPHRRRDTRRRRGHARPVDHRHRGVRVGAPTGLAQPLRRTLRPVAPALRGAARLDGAGVPGVDGAGRTVRRRLARVRLGLGPAAAAWLPACGRRPLGDGRIRAGGAVGHPGHLGGVAAERDDRRLLLGGPPATDRAGHGRDRPGGATTRRLVRGGCGGAAGALARRPAPGLVAGRHRGRVGRARGPRRGAVRCGRRSGGPTGRRRRADGPAGRGRRSGGPTGGRCRGGGPAGRGRPGGDDRPVAGGGLTTTHGRGHGCSGRTQRAGALPGCTGSRRGSAGPLARRCRRSGQFAGRFTVVARAPGRGVRRVRGPGGLTRRVRRPGRLTRRAGRDRRLGRPRHRPGRRGRRLRGTLRWPRRLLGSPGRFRRAVRLVGRLRRALRRKVRRCGLRRAGRLGGPGAAGRLRRAGPRAVDRSRARRTRFAAARRGRGRGRSLSCLRVGPVGRRCLSRRAAGPQLAALLLGGAQVVDPAELLAGHRLLGLAVGSAPAPPAPLGARLALLLGAVLRSLRTTGSHC</sequence>
<feature type="region of interest" description="Disordered" evidence="1">
    <location>
        <begin position="1"/>
        <end position="73"/>
    </location>
</feature>
<feature type="compositionally biased region" description="Basic residues" evidence="1">
    <location>
        <begin position="516"/>
        <end position="548"/>
    </location>
</feature>
<feature type="compositionally biased region" description="Low complexity" evidence="1">
    <location>
        <begin position="359"/>
        <end position="371"/>
    </location>
</feature>
<protein>
    <submittedName>
        <fullName evidence="2">Uncharacterized protein</fullName>
    </submittedName>
</protein>
<feature type="compositionally biased region" description="Basic residues" evidence="1">
    <location>
        <begin position="372"/>
        <end position="393"/>
    </location>
</feature>